<dbReference type="RefSeq" id="WP_067307095.1">
    <property type="nucleotide sequence ID" value="NZ_LZJY01000253.1"/>
</dbReference>
<evidence type="ECO:0000313" key="3">
    <source>
        <dbReference type="Proteomes" id="UP000092207"/>
    </source>
</evidence>
<sequence>MEFISADPVLAVHDLDGAAEWFRSVLGCDITEPDPGNWTFCAAGSVTFRLGRCPDAVPAARLGDHSYLAYLTVDSVDAFYRRALAQHADVIKAPTIELWGRREMGLRSPEGHRFMLSERLQPASEQ</sequence>
<dbReference type="Gene3D" id="3.10.180.10">
    <property type="entry name" value="2,3-Dihydroxybiphenyl 1,2-Dioxygenase, domain 1"/>
    <property type="match status" value="1"/>
</dbReference>
<dbReference type="InterPro" id="IPR029068">
    <property type="entry name" value="Glyas_Bleomycin-R_OHBP_Dase"/>
</dbReference>
<dbReference type="InterPro" id="IPR037523">
    <property type="entry name" value="VOC_core"/>
</dbReference>
<evidence type="ECO:0000259" key="1">
    <source>
        <dbReference type="PROSITE" id="PS51819"/>
    </source>
</evidence>
<dbReference type="Pfam" id="PF00903">
    <property type="entry name" value="Glyoxalase"/>
    <property type="match status" value="1"/>
</dbReference>
<dbReference type="InterPro" id="IPR004360">
    <property type="entry name" value="Glyas_Fos-R_dOase_dom"/>
</dbReference>
<dbReference type="PROSITE" id="PS51819">
    <property type="entry name" value="VOC"/>
    <property type="match status" value="1"/>
</dbReference>
<dbReference type="Proteomes" id="UP000092207">
    <property type="component" value="Unassembled WGS sequence"/>
</dbReference>
<proteinExistence type="predicted"/>
<gene>
    <name evidence="2" type="ORF">A5679_19640</name>
</gene>
<accession>A0A1A2VFF2</accession>
<dbReference type="EMBL" id="LZJY01000253">
    <property type="protein sequence ID" value="OBH99401.1"/>
    <property type="molecule type" value="Genomic_DNA"/>
</dbReference>
<dbReference type="AlphaFoldDB" id="A0A1A2VFF2"/>
<organism evidence="2 3">
    <name type="scientific">Mycobacterium scrofulaceum</name>
    <dbReference type="NCBI Taxonomy" id="1783"/>
    <lineage>
        <taxon>Bacteria</taxon>
        <taxon>Bacillati</taxon>
        <taxon>Actinomycetota</taxon>
        <taxon>Actinomycetes</taxon>
        <taxon>Mycobacteriales</taxon>
        <taxon>Mycobacteriaceae</taxon>
        <taxon>Mycobacterium</taxon>
    </lineage>
</organism>
<reference evidence="2 3" key="1">
    <citation type="submission" date="2016-06" db="EMBL/GenBank/DDBJ databases">
        <authorList>
            <person name="Kjaerup R.B."/>
            <person name="Dalgaard T.S."/>
            <person name="Juul-Madsen H.R."/>
        </authorList>
    </citation>
    <scope>NUCLEOTIDE SEQUENCE [LARGE SCALE GENOMIC DNA]</scope>
    <source>
        <strain evidence="2 3">E2838</strain>
    </source>
</reference>
<evidence type="ECO:0000313" key="2">
    <source>
        <dbReference type="EMBL" id="OBH99401.1"/>
    </source>
</evidence>
<name>A0A1A2VFF2_MYCSC</name>
<dbReference type="SUPFAM" id="SSF54593">
    <property type="entry name" value="Glyoxalase/Bleomycin resistance protein/Dihydroxybiphenyl dioxygenase"/>
    <property type="match status" value="1"/>
</dbReference>
<feature type="domain" description="VOC" evidence="1">
    <location>
        <begin position="2"/>
        <end position="119"/>
    </location>
</feature>
<comment type="caution">
    <text evidence="2">The sequence shown here is derived from an EMBL/GenBank/DDBJ whole genome shotgun (WGS) entry which is preliminary data.</text>
</comment>
<protein>
    <recommendedName>
        <fullName evidence="1">VOC domain-containing protein</fullName>
    </recommendedName>
</protein>